<dbReference type="AlphaFoldDB" id="A6KUR4"/>
<protein>
    <submittedName>
        <fullName evidence="2">RCG38898, isoform CRA_a</fullName>
    </submittedName>
</protein>
<dbReference type="Proteomes" id="UP000234681">
    <property type="component" value="Unassembled WGS sequence"/>
</dbReference>
<feature type="chain" id="PRO_5039949162" evidence="1">
    <location>
        <begin position="18"/>
        <end position="54"/>
    </location>
</feature>
<name>A6KUR4_RAT</name>
<proteinExistence type="predicted"/>
<dbReference type="EMBL" id="CH474236">
    <property type="protein sequence ID" value="EDL82786.1"/>
    <property type="molecule type" value="Genomic_DNA"/>
</dbReference>
<keyword evidence="1" id="KW-0732">Signal</keyword>
<organism evidence="2 3">
    <name type="scientific">Rattus norvegicus</name>
    <name type="common">Rat</name>
    <dbReference type="NCBI Taxonomy" id="10116"/>
    <lineage>
        <taxon>Eukaryota</taxon>
        <taxon>Metazoa</taxon>
        <taxon>Chordata</taxon>
        <taxon>Craniata</taxon>
        <taxon>Vertebrata</taxon>
        <taxon>Euteleostomi</taxon>
        <taxon>Mammalia</taxon>
        <taxon>Eutheria</taxon>
        <taxon>Euarchontoglires</taxon>
        <taxon>Glires</taxon>
        <taxon>Rodentia</taxon>
        <taxon>Myomorpha</taxon>
        <taxon>Muroidea</taxon>
        <taxon>Muridae</taxon>
        <taxon>Murinae</taxon>
        <taxon>Rattus</taxon>
    </lineage>
</organism>
<gene>
    <name evidence="2" type="ORF">rCG_38898</name>
</gene>
<sequence>MVARLTTLLVCLVFSLATLVQRGPRDQTRVIRLEGKCLYLLNHFTSLPVDFIHL</sequence>
<evidence type="ECO:0000313" key="3">
    <source>
        <dbReference type="Proteomes" id="UP000234681"/>
    </source>
</evidence>
<reference evidence="3" key="1">
    <citation type="submission" date="2005-06" db="EMBL/GenBank/DDBJ databases">
        <authorList>
            <person name="Mural R.J."/>
            <person name="Li P.W."/>
            <person name="Adams M.D."/>
            <person name="Amanatides P.G."/>
            <person name="Baden-Tillson H."/>
            <person name="Barnstead M."/>
            <person name="Chin S.H."/>
            <person name="Dew I."/>
            <person name="Evans C.A."/>
            <person name="Ferriera S."/>
            <person name="Flanigan M."/>
            <person name="Fosler C."/>
            <person name="Glodek A."/>
            <person name="Gu Z."/>
            <person name="Holt R.A."/>
            <person name="Jennings D."/>
            <person name="Kraft C.L."/>
            <person name="Lu F."/>
            <person name="Nguyen T."/>
            <person name="Nusskern D.R."/>
            <person name="Pfannkoch C.M."/>
            <person name="Sitter C."/>
            <person name="Sutton G.G."/>
            <person name="Venter J.C."/>
            <person name="Wang Z."/>
            <person name="Woodage T."/>
            <person name="Zheng X.H."/>
            <person name="Zhong F."/>
        </authorList>
    </citation>
    <scope>NUCLEOTIDE SEQUENCE [LARGE SCALE GENOMIC DNA]</scope>
    <source>
        <strain>BN</strain>
        <strain evidence="3">Sprague-Dawley</strain>
    </source>
</reference>
<evidence type="ECO:0000313" key="2">
    <source>
        <dbReference type="EMBL" id="EDL82786.1"/>
    </source>
</evidence>
<accession>A6KUR4</accession>
<feature type="signal peptide" evidence="1">
    <location>
        <begin position="1"/>
        <end position="17"/>
    </location>
</feature>
<evidence type="ECO:0000256" key="1">
    <source>
        <dbReference type="SAM" id="SignalP"/>
    </source>
</evidence>